<sequence length="76" mass="8684">MPNSQVERHQNEPPGAKSEFLTEEAAKACEFVIYWCGHGRKPCRFYFKVDVFMVNFNQSHAQVITVADCDDISTTI</sequence>
<reference evidence="1 2" key="1">
    <citation type="journal article" date="2018" name="Sci. Data">
        <title>The draft genome sequence of cork oak.</title>
        <authorList>
            <person name="Ramos A.M."/>
            <person name="Usie A."/>
            <person name="Barbosa P."/>
            <person name="Barros P.M."/>
            <person name="Capote T."/>
            <person name="Chaves I."/>
            <person name="Simoes F."/>
            <person name="Abreu I."/>
            <person name="Carrasquinho I."/>
            <person name="Faro C."/>
            <person name="Guimaraes J.B."/>
            <person name="Mendonca D."/>
            <person name="Nobrega F."/>
            <person name="Rodrigues L."/>
            <person name="Saibo N.J.M."/>
            <person name="Varela M.C."/>
            <person name="Egas C."/>
            <person name="Matos J."/>
            <person name="Miguel C.M."/>
            <person name="Oliveira M.M."/>
            <person name="Ricardo C.P."/>
            <person name="Goncalves S."/>
        </authorList>
    </citation>
    <scope>NUCLEOTIDE SEQUENCE [LARGE SCALE GENOMIC DNA]</scope>
    <source>
        <strain evidence="2">cv. HL8</strain>
    </source>
</reference>
<evidence type="ECO:0000313" key="2">
    <source>
        <dbReference type="Proteomes" id="UP000237347"/>
    </source>
</evidence>
<accession>A0AAW0LPQ5</accession>
<protein>
    <submittedName>
        <fullName evidence="1">Uncharacterized protein</fullName>
    </submittedName>
</protein>
<gene>
    <name evidence="1" type="ORF">CFP56_037187</name>
</gene>
<organism evidence="1 2">
    <name type="scientific">Quercus suber</name>
    <name type="common">Cork oak</name>
    <dbReference type="NCBI Taxonomy" id="58331"/>
    <lineage>
        <taxon>Eukaryota</taxon>
        <taxon>Viridiplantae</taxon>
        <taxon>Streptophyta</taxon>
        <taxon>Embryophyta</taxon>
        <taxon>Tracheophyta</taxon>
        <taxon>Spermatophyta</taxon>
        <taxon>Magnoliopsida</taxon>
        <taxon>eudicotyledons</taxon>
        <taxon>Gunneridae</taxon>
        <taxon>Pentapetalae</taxon>
        <taxon>rosids</taxon>
        <taxon>fabids</taxon>
        <taxon>Fagales</taxon>
        <taxon>Fagaceae</taxon>
        <taxon>Quercus</taxon>
    </lineage>
</organism>
<proteinExistence type="predicted"/>
<evidence type="ECO:0000313" key="1">
    <source>
        <dbReference type="EMBL" id="KAK7853087.1"/>
    </source>
</evidence>
<dbReference type="Proteomes" id="UP000237347">
    <property type="component" value="Unassembled WGS sequence"/>
</dbReference>
<name>A0AAW0LPQ5_QUESU</name>
<dbReference type="EMBL" id="PKMF04000069">
    <property type="protein sequence ID" value="KAK7853087.1"/>
    <property type="molecule type" value="Genomic_DNA"/>
</dbReference>
<keyword evidence="2" id="KW-1185">Reference proteome</keyword>
<comment type="caution">
    <text evidence="1">The sequence shown here is derived from an EMBL/GenBank/DDBJ whole genome shotgun (WGS) entry which is preliminary data.</text>
</comment>
<dbReference type="AlphaFoldDB" id="A0AAW0LPQ5"/>